<dbReference type="SMART" id="SM01349">
    <property type="entry name" value="TOG"/>
    <property type="match status" value="3"/>
</dbReference>
<evidence type="ECO:0000313" key="13">
    <source>
        <dbReference type="RefSeq" id="XP_020037299.2"/>
    </source>
</evidence>
<dbReference type="SUPFAM" id="SSF48371">
    <property type="entry name" value="ARM repeat"/>
    <property type="match status" value="2"/>
</dbReference>
<evidence type="ECO:0000256" key="6">
    <source>
        <dbReference type="ARBA" id="ARBA00023273"/>
    </source>
</evidence>
<dbReference type="FunFam" id="1.25.10.10:FF:000117">
    <property type="entry name" value="TOG array regulator of axonemal microtubules 1"/>
    <property type="match status" value="1"/>
</dbReference>
<evidence type="ECO:0000256" key="8">
    <source>
        <dbReference type="ARBA" id="ARBA00061327"/>
    </source>
</evidence>
<dbReference type="InterPro" id="IPR011989">
    <property type="entry name" value="ARM-like"/>
</dbReference>
<sequence length="1880" mass="206832">MAAARSELLLLPPLSTPCAYRLQRGSRPSAPQTDDSRVGGTMRGEKNYHCRGAAGDHDSCPPTLSPLASTLLLPAEAVSSSWSGPGGGLSGGDEEETRLLQLLRTAPDPSEAFQALQAALPRRGGRLGFPRRKEALYRALGRVLVEGGSDEKRLCLHLLSDVLRGQGEAGPLEEAFSLALLPQLVVSLGEENPALRKDALQILHVCLKRSSGQVLRTLIQQGLESTDARLRASTALLLPILLTPEDLLLGLDLTEVIISLARKLGDQEIEEESETSFSALQQIGERLGQERFRSYISRLPSALRRHYNRRLETQFGSQIPYYLELEACGFPEDTVPCAVTLSNSNLKFGIIPQELHARLLDQEDYKNRTQAVEELKQVLGKFNPSSTPHSSLVGFISLLYNLLDDSNFKVVHGTLQVLHLLVIRLGEQIQQFLGPVIAASVKVLADNKLVIKHEYMKIFLKLMKEVGPQQVLCLLLEHLKHKHSRVREEVVNICICSLLTYPSEDFDLPKLSFDLAPALVDSKRRVRQAALEAFAVLASSMGSGKTSILFKAVDTVEMQDNGDGVMNAVQARLARKTLPRLTEQGFVEYAILMPSSAQGRSSHLAHGADTDWLLAGNRTQSAHCYCGDHRGDSMQMYGSYSPTICTRRVLSAGKGKNKLPWENEQLGVLGESQTSSSKDTEQFSAYDLIPSPKLKPSQVMPVNDDLCFSRKRVSRNLFQNNQDFNTDSLPVCATGTTGTHQTNLPGKCGFSQICGKTGSVDSDLQFLGTTNTHQDKVHGSLSFASKTQQTFGSQTEHTSSYSGSDPSPGAFILPSYPLSSPRTSPKHSSPLTVSPKKPQDNSINFSNSWPLKSFEGLSKPTPQKKLVSQKSSDPTGENSQEKPTPVQLTPALVRSPSSRRGLNGAKPVPPIPRGISLLPDKTALSTVGPKKKEPDDIWKSEKDSLTIDLSELNFKDKDLDQEEMQSSLRSLRNSAAKKRAKLSGSTSDIESPDSAMKLDLTMDSPSRSSSPNISSYSESGVYSQESLTSSLSTTPQGKRIISDIFPTFGSKPCSTRFSSAKNKNSHISEQSPSAGTITSNVSIIGQPTSNVSIIGQRMNYGFGCGDFEDDRSHEILPSALKIQNKEHPRHYKHTKGFTRSSHSQQISSFDFISTNTLSEDSVVVVGKGVFGSPNSAPTSGNQPVISSVGNESTFSIKQSIEPPSGIYGRAVQQSIPSYLDVENDKDTKVSISKSTYDKMRQKRKEEKELFDVKDCGKKEQNPWEQMKHTVTEKMTSENLTIFRDEVRISKSENSPLEIAFSPPLKGGSNLKRSPSLTFSDSVCFVLGEAAPGVIPQYKERMPSVTHSPEIMDSLELRPFSKPDIALTEALRLLANEDWEKKIEGLNLIRCLAAFHSEILNTKLHETNFAVVQEVKNLRSGVSRAAVVCLSDLFTYLKKSMDQDLDTTVKVLLHKAGESNTFIREDVDKALRAMVNNVTPARAVISLINGGQSHLHIAVRRCTAQHLSDVVEFMEPDRILSGTKDMAERLLPAAAKFAQDSSQETRYYGRKLLFFMMCHPNFEKMLEKYVPSKDLPYIKESVKNLQQKGLGELPLDTPSAKGRRSHTGSVGNTRASSVSRDAFNSSEREVMEAREVPRKSTPRNSLESAEYIKVITGLLNAKDFRDRINGIKQLLSDTENNQELVVGNIVKIFDAFKSRLHDSNSKVNLVALETMHKMIPLLRDNLSPIINMLIPAIVDNNLNSKNPGIYAAATNVVQALSQNVDNYLLLQPFCTKAQFLNGKAKQDMTEKLADIVMELYQRKPHATEQKVLVVLWHLLGNMTNSGSLPGAGGNIRTATAKLSKALFAQMGQNLLNQAASQPPHIKKILEELLEMTVSNEL</sequence>
<dbReference type="CTD" id="23116"/>
<dbReference type="OrthoDB" id="63891at2759"/>
<keyword evidence="5" id="KW-0206">Cytoskeleton</keyword>
<evidence type="ECO:0000256" key="2">
    <source>
        <dbReference type="ARBA" id="ARBA00022490"/>
    </source>
</evidence>
<dbReference type="GO" id="GO:0005930">
    <property type="term" value="C:axoneme"/>
    <property type="evidence" value="ECO:0007669"/>
    <property type="project" value="UniProtKB-SubCell"/>
</dbReference>
<dbReference type="FunFam" id="1.25.10.10:FF:000126">
    <property type="entry name" value="TOG array regulator of axonemal microtubules 1"/>
    <property type="match status" value="1"/>
</dbReference>
<protein>
    <recommendedName>
        <fullName evidence="9">TOG array regulator of axonemal microtubules protein 1</fullName>
    </recommendedName>
    <alternativeName>
        <fullName evidence="11">Crescerin-1</fullName>
    </alternativeName>
    <alternativeName>
        <fullName evidence="10">Protein FAM179B</fullName>
    </alternativeName>
</protein>
<gene>
    <name evidence="13" type="primary">Togaram1</name>
</gene>
<evidence type="ECO:0000256" key="9">
    <source>
        <dbReference type="ARBA" id="ARBA00071394"/>
    </source>
</evidence>
<reference evidence="13" key="1">
    <citation type="submission" date="2025-08" db="UniProtKB">
        <authorList>
            <consortium name="RefSeq"/>
        </authorList>
    </citation>
    <scope>IDENTIFICATION</scope>
</reference>
<dbReference type="GO" id="GO:0008017">
    <property type="term" value="F:microtubule binding"/>
    <property type="evidence" value="ECO:0007669"/>
    <property type="project" value="TreeGrafter"/>
</dbReference>
<dbReference type="GeneID" id="109697838"/>
<dbReference type="PANTHER" id="PTHR21567">
    <property type="entry name" value="CLASP"/>
    <property type="match status" value="1"/>
</dbReference>
<evidence type="ECO:0000256" key="7">
    <source>
        <dbReference type="ARBA" id="ARBA00057468"/>
    </source>
</evidence>
<evidence type="ECO:0000256" key="10">
    <source>
        <dbReference type="ARBA" id="ARBA00082374"/>
    </source>
</evidence>
<accession>A0A8B7W0U4</accession>
<evidence type="ECO:0000256" key="5">
    <source>
        <dbReference type="ARBA" id="ARBA00023212"/>
    </source>
</evidence>
<dbReference type="Gene3D" id="1.25.10.10">
    <property type="entry name" value="Leucine-rich Repeat Variant"/>
    <property type="match status" value="4"/>
</dbReference>
<keyword evidence="3" id="KW-0677">Repeat</keyword>
<dbReference type="Proteomes" id="UP001732720">
    <property type="component" value="Chromosome 3"/>
</dbReference>
<dbReference type="FunFam" id="1.25.10.10:FF:000142">
    <property type="entry name" value="TOG array regulator of axonemal microtubules 1"/>
    <property type="match status" value="1"/>
</dbReference>
<keyword evidence="4" id="KW-0970">Cilium biogenesis/degradation</keyword>
<evidence type="ECO:0000256" key="1">
    <source>
        <dbReference type="ARBA" id="ARBA00004430"/>
    </source>
</evidence>
<dbReference type="PANTHER" id="PTHR21567:SF6">
    <property type="entry name" value="TOG ARRAY REGULATOR OF AXONEMAL MICROTUBULES PROTEIN 1"/>
    <property type="match status" value="1"/>
</dbReference>
<evidence type="ECO:0000256" key="11">
    <source>
        <dbReference type="ARBA" id="ARBA00083052"/>
    </source>
</evidence>
<name>A0A8B7W0U4_CASCN</name>
<dbReference type="GO" id="GO:0005881">
    <property type="term" value="C:cytoplasmic microtubule"/>
    <property type="evidence" value="ECO:0007669"/>
    <property type="project" value="TreeGrafter"/>
</dbReference>
<comment type="subcellular location">
    <subcellularLocation>
        <location evidence="1">Cytoplasm</location>
        <location evidence="1">Cytoskeleton</location>
        <location evidence="1">Cilium axoneme</location>
    </subcellularLocation>
</comment>
<evidence type="ECO:0000313" key="12">
    <source>
        <dbReference type="Proteomes" id="UP001732720"/>
    </source>
</evidence>
<dbReference type="GO" id="GO:0000226">
    <property type="term" value="P:microtubule cytoskeleton organization"/>
    <property type="evidence" value="ECO:0007669"/>
    <property type="project" value="TreeGrafter"/>
</dbReference>
<dbReference type="InterPro" id="IPR016024">
    <property type="entry name" value="ARM-type_fold"/>
</dbReference>
<proteinExistence type="inferred from homology"/>
<dbReference type="GO" id="GO:0030030">
    <property type="term" value="P:cell projection organization"/>
    <property type="evidence" value="ECO:0007669"/>
    <property type="project" value="UniProtKB-KW"/>
</dbReference>
<keyword evidence="12" id="KW-1185">Reference proteome</keyword>
<keyword evidence="2" id="KW-0963">Cytoplasm</keyword>
<dbReference type="InterPro" id="IPR034085">
    <property type="entry name" value="TOG"/>
</dbReference>
<comment type="similarity">
    <text evidence="8">Belongs to the Crescerin family.</text>
</comment>
<evidence type="ECO:0000256" key="4">
    <source>
        <dbReference type="ARBA" id="ARBA00022794"/>
    </source>
</evidence>
<organism evidence="13">
    <name type="scientific">Castor canadensis</name>
    <name type="common">American beaver</name>
    <dbReference type="NCBI Taxonomy" id="51338"/>
    <lineage>
        <taxon>Eukaryota</taxon>
        <taxon>Metazoa</taxon>
        <taxon>Chordata</taxon>
        <taxon>Craniata</taxon>
        <taxon>Vertebrata</taxon>
        <taxon>Euteleostomi</taxon>
        <taxon>Mammalia</taxon>
        <taxon>Eutheria</taxon>
        <taxon>Euarchontoglires</taxon>
        <taxon>Glires</taxon>
        <taxon>Rodentia</taxon>
        <taxon>Castorimorpha</taxon>
        <taxon>Castoridae</taxon>
        <taxon>Castor</taxon>
    </lineage>
</organism>
<keyword evidence="6" id="KW-0966">Cell projection</keyword>
<dbReference type="RefSeq" id="XP_020037299.2">
    <property type="nucleotide sequence ID" value="XM_020181710.2"/>
</dbReference>
<evidence type="ECO:0000256" key="3">
    <source>
        <dbReference type="ARBA" id="ARBA00022737"/>
    </source>
</evidence>
<comment type="function">
    <text evidence="7">Involved in ciliogenesis. It is required for appropriate acetylation and polyglutamylation of ciliary microtubules, and regulation of cilium length. Interacts with microtubules and promotes microtubule polymerization via its HEAT repeat domains, especially those in TOG region 2 and 4.</text>
</comment>
<dbReference type="KEGG" id="ccan:109697838"/>